<dbReference type="Gene3D" id="3.40.50.1950">
    <property type="entry name" value="Flavin prenyltransferase-like"/>
    <property type="match status" value="1"/>
</dbReference>
<sequence length="181" mass="19699">MKIIVGITGASGANLGVKLANLLPNLGHETSVILSDAAKISLEKEGFESKFNEQIHIYSNDEIYAPMASGSAKFDKMIVAPCSINSLAKISCGIAESLILRACAVTLKEKRELILGVRETPFSTISLMQMAELSKLGVIIAPPVYGAYSKAKSIDELENFIIGKWLDLLGVEHEIYKRWSK</sequence>
<dbReference type="SUPFAM" id="SSF52507">
    <property type="entry name" value="Homo-oligomeric flavin-containing Cys decarboxylases, HFCD"/>
    <property type="match status" value="1"/>
</dbReference>
<gene>
    <name evidence="5 7" type="primary">ubiX</name>
    <name evidence="7" type="ORF">CIG1485E_1559</name>
</gene>
<evidence type="ECO:0000256" key="1">
    <source>
        <dbReference type="ARBA" id="ARBA00022602"/>
    </source>
</evidence>
<dbReference type="EC" id="2.5.1.129" evidence="5"/>
<evidence type="ECO:0000259" key="6">
    <source>
        <dbReference type="Pfam" id="PF02441"/>
    </source>
</evidence>
<dbReference type="InterPro" id="IPR004507">
    <property type="entry name" value="UbiX-like"/>
</dbReference>
<comment type="function">
    <text evidence="5">Flavin prenyltransferase that catalyzes the synthesis of the prenylated FMN cofactor (prenyl-FMN) for 4-hydroxy-3-polyprenylbenzoic acid decarboxylase UbiD. The prenyltransferase is metal-independent and links a dimethylallyl moiety from dimethylallyl monophosphate (DMAP) to the flavin N5 and C6 atoms of FMN.</text>
</comment>
<keyword evidence="8" id="KW-1185">Reference proteome</keyword>
<comment type="catalytic activity">
    <reaction evidence="5">
        <text>dimethylallyl phosphate + FMNH2 = prenylated FMNH2 + phosphate</text>
        <dbReference type="Rhea" id="RHEA:37743"/>
        <dbReference type="ChEBI" id="CHEBI:43474"/>
        <dbReference type="ChEBI" id="CHEBI:57618"/>
        <dbReference type="ChEBI" id="CHEBI:87467"/>
        <dbReference type="ChEBI" id="CHEBI:88052"/>
        <dbReference type="EC" id="2.5.1.129"/>
    </reaction>
</comment>
<feature type="binding site" evidence="5">
    <location>
        <begin position="83"/>
        <end position="86"/>
    </location>
    <ligand>
        <name>FMN</name>
        <dbReference type="ChEBI" id="CHEBI:58210"/>
    </ligand>
</feature>
<dbReference type="AlphaFoldDB" id="A0A076FDD1"/>
<dbReference type="eggNOG" id="COG0163">
    <property type="taxonomic scope" value="Bacteria"/>
</dbReference>
<evidence type="ECO:0000313" key="7">
    <source>
        <dbReference type="EMBL" id="AII15382.1"/>
    </source>
</evidence>
<keyword evidence="7" id="KW-0456">Lyase</keyword>
<comment type="similarity">
    <text evidence="5">Belongs to the UbiX/PAD1 family.</text>
</comment>
<keyword evidence="3 5" id="KW-0288">FMN</keyword>
<dbReference type="Pfam" id="PF02441">
    <property type="entry name" value="Flavoprotein"/>
    <property type="match status" value="1"/>
</dbReference>
<feature type="domain" description="Flavoprotein" evidence="6">
    <location>
        <begin position="1"/>
        <end position="169"/>
    </location>
</feature>
<dbReference type="EMBL" id="CP009043">
    <property type="protein sequence ID" value="AII15382.1"/>
    <property type="molecule type" value="Genomic_DNA"/>
</dbReference>
<evidence type="ECO:0000256" key="3">
    <source>
        <dbReference type="ARBA" id="ARBA00022643"/>
    </source>
</evidence>
<comment type="caution">
    <text evidence="5">Lacks conserved residue(s) required for the propagation of feature annotation.</text>
</comment>
<keyword evidence="2 5" id="KW-0285">Flavoprotein</keyword>
<dbReference type="RefSeq" id="WP_038455217.1">
    <property type="nucleotide sequence ID" value="NZ_CP009043.1"/>
</dbReference>
<accession>A0A076FDD1</accession>
<evidence type="ECO:0000313" key="8">
    <source>
        <dbReference type="Proteomes" id="UP000028486"/>
    </source>
</evidence>
<dbReference type="OrthoDB" id="9781577at2"/>
<dbReference type="NCBIfam" id="TIGR00421">
    <property type="entry name" value="ubiX_pad"/>
    <property type="match status" value="1"/>
</dbReference>
<dbReference type="NCBIfam" id="NF004685">
    <property type="entry name" value="PRK06029.1"/>
    <property type="match status" value="1"/>
</dbReference>
<dbReference type="InterPro" id="IPR003382">
    <property type="entry name" value="Flavoprotein"/>
</dbReference>
<dbReference type="GO" id="GO:0016829">
    <property type="term" value="F:lyase activity"/>
    <property type="evidence" value="ECO:0007669"/>
    <property type="project" value="UniProtKB-KW"/>
</dbReference>
<feature type="binding site" evidence="5">
    <location>
        <position position="35"/>
    </location>
    <ligand>
        <name>FMN</name>
        <dbReference type="ChEBI" id="CHEBI:58210"/>
    </ligand>
</feature>
<keyword evidence="1 5" id="KW-0637">Prenyltransferase</keyword>
<dbReference type="GO" id="GO:0106141">
    <property type="term" value="F:flavin prenyltransferase activity"/>
    <property type="evidence" value="ECO:0007669"/>
    <property type="project" value="UniProtKB-EC"/>
</dbReference>
<feature type="binding site" evidence="5">
    <location>
        <position position="148"/>
    </location>
    <ligand>
        <name>dimethylallyl phosphate</name>
        <dbReference type="ChEBI" id="CHEBI:88052"/>
    </ligand>
</feature>
<dbReference type="HOGENOM" id="CLU_074522_0_1_7"/>
<proteinExistence type="inferred from homology"/>
<feature type="binding site" evidence="5">
    <location>
        <begin position="9"/>
        <end position="11"/>
    </location>
    <ligand>
        <name>FMN</name>
        <dbReference type="ChEBI" id="CHEBI:58210"/>
    </ligand>
</feature>
<organism evidence="7 8">
    <name type="scientific">Campylobacter iguaniorum</name>
    <dbReference type="NCBI Taxonomy" id="1244531"/>
    <lineage>
        <taxon>Bacteria</taxon>
        <taxon>Pseudomonadati</taxon>
        <taxon>Campylobacterota</taxon>
        <taxon>Epsilonproteobacteria</taxon>
        <taxon>Campylobacterales</taxon>
        <taxon>Campylobacteraceae</taxon>
        <taxon>Campylobacter</taxon>
    </lineage>
</organism>
<feature type="binding site" evidence="5">
    <location>
        <position position="118"/>
    </location>
    <ligand>
        <name>FMN</name>
        <dbReference type="ChEBI" id="CHEBI:58210"/>
    </ligand>
</feature>
<protein>
    <recommendedName>
        <fullName evidence="5">Flavin prenyltransferase UbiX</fullName>
        <ecNumber evidence="5">2.5.1.129</ecNumber>
    </recommendedName>
</protein>
<reference evidence="8" key="1">
    <citation type="journal article" date="2014" name="Genome Announc.">
        <title>Complete Genome Sequence of Campylobacter iguaniorum Strain 1485ET, Isolated from a Bearded Dragon (Pogona vitticeps).</title>
        <authorList>
            <person name="Gilbert M.J."/>
            <person name="Miller W.G."/>
            <person name="Yee E."/>
            <person name="Kik M."/>
            <person name="Wagenaar J.A."/>
            <person name="Duim B."/>
        </authorList>
    </citation>
    <scope>NUCLEOTIDE SEQUENCE [LARGE SCALE GENOMIC DNA]</scope>
    <source>
        <strain evidence="8">1485E</strain>
    </source>
</reference>
<feature type="binding site" evidence="5">
    <location>
        <position position="164"/>
    </location>
    <ligand>
        <name>dimethylallyl phosphate</name>
        <dbReference type="ChEBI" id="CHEBI:88052"/>
    </ligand>
</feature>
<dbReference type="KEGG" id="caj:CIG1485E_1559"/>
<evidence type="ECO:0000256" key="5">
    <source>
        <dbReference type="HAMAP-Rule" id="MF_01984"/>
    </source>
</evidence>
<keyword evidence="4 5" id="KW-0808">Transferase</keyword>
<dbReference type="InterPro" id="IPR036551">
    <property type="entry name" value="Flavin_trans-like"/>
</dbReference>
<dbReference type="HAMAP" id="MF_01984">
    <property type="entry name" value="ubiX_pad"/>
    <property type="match status" value="1"/>
</dbReference>
<dbReference type="Proteomes" id="UP000028486">
    <property type="component" value="Chromosome"/>
</dbReference>
<name>A0A076FDD1_9BACT</name>
<evidence type="ECO:0000256" key="4">
    <source>
        <dbReference type="ARBA" id="ARBA00022679"/>
    </source>
</evidence>
<dbReference type="STRING" id="1244531.CIG2463D_1756"/>
<evidence type="ECO:0000256" key="2">
    <source>
        <dbReference type="ARBA" id="ARBA00022630"/>
    </source>
</evidence>